<evidence type="ECO:0000256" key="1">
    <source>
        <dbReference type="SAM" id="MobiDB-lite"/>
    </source>
</evidence>
<gene>
    <name evidence="2" type="ORF">EZS28_044120</name>
</gene>
<protein>
    <submittedName>
        <fullName evidence="2">Uncharacterized protein</fullName>
    </submittedName>
</protein>
<name>A0A5J4TR21_9EUKA</name>
<feature type="non-terminal residue" evidence="2">
    <location>
        <position position="77"/>
    </location>
</feature>
<proteinExistence type="predicted"/>
<comment type="caution">
    <text evidence="2">The sequence shown here is derived from an EMBL/GenBank/DDBJ whole genome shotgun (WGS) entry which is preliminary data.</text>
</comment>
<feature type="region of interest" description="Disordered" evidence="1">
    <location>
        <begin position="14"/>
        <end position="44"/>
    </location>
</feature>
<dbReference type="Proteomes" id="UP000324800">
    <property type="component" value="Unassembled WGS sequence"/>
</dbReference>
<feature type="compositionally biased region" description="Acidic residues" evidence="1">
    <location>
        <begin position="14"/>
        <end position="42"/>
    </location>
</feature>
<dbReference type="AlphaFoldDB" id="A0A5J4TR21"/>
<dbReference type="EMBL" id="SNRW01027058">
    <property type="protein sequence ID" value="KAA6360353.1"/>
    <property type="molecule type" value="Genomic_DNA"/>
</dbReference>
<reference evidence="2 3" key="1">
    <citation type="submission" date="2019-03" db="EMBL/GenBank/DDBJ databases">
        <title>Single cell metagenomics reveals metabolic interactions within the superorganism composed of flagellate Streblomastix strix and complex community of Bacteroidetes bacteria on its surface.</title>
        <authorList>
            <person name="Treitli S.C."/>
            <person name="Kolisko M."/>
            <person name="Husnik F."/>
            <person name="Keeling P."/>
            <person name="Hampl V."/>
        </authorList>
    </citation>
    <scope>NUCLEOTIDE SEQUENCE [LARGE SCALE GENOMIC DNA]</scope>
    <source>
        <strain evidence="2">ST1C</strain>
    </source>
</reference>
<organism evidence="2 3">
    <name type="scientific">Streblomastix strix</name>
    <dbReference type="NCBI Taxonomy" id="222440"/>
    <lineage>
        <taxon>Eukaryota</taxon>
        <taxon>Metamonada</taxon>
        <taxon>Preaxostyla</taxon>
        <taxon>Oxymonadida</taxon>
        <taxon>Streblomastigidae</taxon>
        <taxon>Streblomastix</taxon>
    </lineage>
</organism>
<evidence type="ECO:0000313" key="3">
    <source>
        <dbReference type="Proteomes" id="UP000324800"/>
    </source>
</evidence>
<accession>A0A5J4TR21</accession>
<evidence type="ECO:0000313" key="2">
    <source>
        <dbReference type="EMBL" id="KAA6360353.1"/>
    </source>
</evidence>
<sequence>MLIIRVMKEEEEDLDEVTGNELEDYQAGEDDYYSEEGDDDELSYGYSDGEGGDQMFYYYYNFCSIIDKNDLRYLGFE</sequence>